<keyword evidence="2" id="KW-1133">Transmembrane helix</keyword>
<feature type="region of interest" description="Disordered" evidence="1">
    <location>
        <begin position="79"/>
        <end position="98"/>
    </location>
</feature>
<dbReference type="EMBL" id="DVHA01000272">
    <property type="protein sequence ID" value="HIR61565.1"/>
    <property type="molecule type" value="Genomic_DNA"/>
</dbReference>
<feature type="transmembrane region" description="Helical" evidence="2">
    <location>
        <begin position="50"/>
        <end position="69"/>
    </location>
</feature>
<evidence type="ECO:0000313" key="4">
    <source>
        <dbReference type="Proteomes" id="UP000824241"/>
    </source>
</evidence>
<evidence type="ECO:0000256" key="1">
    <source>
        <dbReference type="SAM" id="MobiDB-lite"/>
    </source>
</evidence>
<feature type="transmembrane region" description="Helical" evidence="2">
    <location>
        <begin position="27"/>
        <end position="44"/>
    </location>
</feature>
<keyword evidence="2" id="KW-0812">Transmembrane</keyword>
<reference evidence="3" key="2">
    <citation type="journal article" date="2021" name="PeerJ">
        <title>Extensive microbial diversity within the chicken gut microbiome revealed by metagenomics and culture.</title>
        <authorList>
            <person name="Gilroy R."/>
            <person name="Ravi A."/>
            <person name="Getino M."/>
            <person name="Pursley I."/>
            <person name="Horton D.L."/>
            <person name="Alikhan N.F."/>
            <person name="Baker D."/>
            <person name="Gharbi K."/>
            <person name="Hall N."/>
            <person name="Watson M."/>
            <person name="Adriaenssens E.M."/>
            <person name="Foster-Nyarko E."/>
            <person name="Jarju S."/>
            <person name="Secka A."/>
            <person name="Antonio M."/>
            <person name="Oren A."/>
            <person name="Chaudhuri R.R."/>
            <person name="La Ragione R."/>
            <person name="Hildebrand F."/>
            <person name="Pallen M.J."/>
        </authorList>
    </citation>
    <scope>NUCLEOTIDE SEQUENCE</scope>
    <source>
        <strain evidence="3">CHK189-12415</strain>
    </source>
</reference>
<reference evidence="3" key="1">
    <citation type="submission" date="2020-10" db="EMBL/GenBank/DDBJ databases">
        <authorList>
            <person name="Gilroy R."/>
        </authorList>
    </citation>
    <scope>NUCLEOTIDE SEQUENCE</scope>
    <source>
        <strain evidence="3">CHK189-12415</strain>
    </source>
</reference>
<comment type="caution">
    <text evidence="3">The sequence shown here is derived from an EMBL/GenBank/DDBJ whole genome shotgun (WGS) entry which is preliminary data.</text>
</comment>
<evidence type="ECO:0000256" key="2">
    <source>
        <dbReference type="SAM" id="Phobius"/>
    </source>
</evidence>
<name>A0A9D1DYX1_9FIRM</name>
<protein>
    <submittedName>
        <fullName evidence="3">Uncharacterized protein</fullName>
    </submittedName>
</protein>
<dbReference type="Proteomes" id="UP000824241">
    <property type="component" value="Unassembled WGS sequence"/>
</dbReference>
<dbReference type="AlphaFoldDB" id="A0A9D1DYX1"/>
<evidence type="ECO:0000313" key="3">
    <source>
        <dbReference type="EMBL" id="HIR61565.1"/>
    </source>
</evidence>
<accession>A0A9D1DYX1</accession>
<proteinExistence type="predicted"/>
<gene>
    <name evidence="3" type="ORF">IAB37_08340</name>
</gene>
<keyword evidence="2" id="KW-0472">Membrane</keyword>
<sequence length="98" mass="10815">MYLKWDNALNIRWNGDERAIGKVNLKMGVLAVILFAGFVGVLVLCSYGQGVWAAVWGIAAAVLLVLAAWDPLHVLKRRSRKDPEIDPASEPDSKPSRE</sequence>
<organism evidence="3 4">
    <name type="scientific">Candidatus Faecivivens stercoravium</name>
    <dbReference type="NCBI Taxonomy" id="2840803"/>
    <lineage>
        <taxon>Bacteria</taxon>
        <taxon>Bacillati</taxon>
        <taxon>Bacillota</taxon>
        <taxon>Clostridia</taxon>
        <taxon>Eubacteriales</taxon>
        <taxon>Oscillospiraceae</taxon>
        <taxon>Oscillospiraceae incertae sedis</taxon>
        <taxon>Candidatus Faecivivens</taxon>
    </lineage>
</organism>